<dbReference type="InterPro" id="IPR036873">
    <property type="entry name" value="Rhodanese-like_dom_sf"/>
</dbReference>
<dbReference type="InterPro" id="IPR052367">
    <property type="entry name" value="Thiosulfate_ST/Rhodanese-like"/>
</dbReference>
<proteinExistence type="predicted"/>
<evidence type="ECO:0000256" key="1">
    <source>
        <dbReference type="SAM" id="SignalP"/>
    </source>
</evidence>
<name>A0ABT9B6X0_9BACT</name>
<feature type="domain" description="Rhodanese" evidence="2">
    <location>
        <begin position="67"/>
        <end position="152"/>
    </location>
</feature>
<dbReference type="PROSITE" id="PS50206">
    <property type="entry name" value="RHODANESE_3"/>
    <property type="match status" value="1"/>
</dbReference>
<feature type="chain" id="PRO_5047178313" evidence="1">
    <location>
        <begin position="22"/>
        <end position="153"/>
    </location>
</feature>
<feature type="signal peptide" evidence="1">
    <location>
        <begin position="1"/>
        <end position="21"/>
    </location>
</feature>
<sequence>MKLLVLLGFAISLPLAGQAQTAILEPLPKSSNDTHLRANNNVLLDDRPAQPVSVPALAPKVATELIVNGHATVLDVRTPEEFATGHLQNARNLNFRAPDFAQQLAKLNPQGTYLVYCASGNRSGQAVAQMRKKGFKKATNVGGYKDLKAAGAK</sequence>
<dbReference type="SMART" id="SM00450">
    <property type="entry name" value="RHOD"/>
    <property type="match status" value="1"/>
</dbReference>
<protein>
    <submittedName>
        <fullName evidence="3">Rhodanese-like domain-containing protein</fullName>
    </submittedName>
</protein>
<dbReference type="Gene3D" id="3.40.250.10">
    <property type="entry name" value="Rhodanese-like domain"/>
    <property type="match status" value="1"/>
</dbReference>
<dbReference type="Proteomes" id="UP001176429">
    <property type="component" value="Unassembled WGS sequence"/>
</dbReference>
<organism evidence="3 4">
    <name type="scientific">Hymenobacter aranciens</name>
    <dbReference type="NCBI Taxonomy" id="3063996"/>
    <lineage>
        <taxon>Bacteria</taxon>
        <taxon>Pseudomonadati</taxon>
        <taxon>Bacteroidota</taxon>
        <taxon>Cytophagia</taxon>
        <taxon>Cytophagales</taxon>
        <taxon>Hymenobacteraceae</taxon>
        <taxon>Hymenobacter</taxon>
    </lineage>
</organism>
<keyword evidence="4" id="KW-1185">Reference proteome</keyword>
<dbReference type="RefSeq" id="WP_305004869.1">
    <property type="nucleotide sequence ID" value="NZ_JAUQSY010000002.1"/>
</dbReference>
<keyword evidence="1" id="KW-0732">Signal</keyword>
<dbReference type="SUPFAM" id="SSF52821">
    <property type="entry name" value="Rhodanese/Cell cycle control phosphatase"/>
    <property type="match status" value="1"/>
</dbReference>
<comment type="caution">
    <text evidence="3">The sequence shown here is derived from an EMBL/GenBank/DDBJ whole genome shotgun (WGS) entry which is preliminary data.</text>
</comment>
<dbReference type="Pfam" id="PF00581">
    <property type="entry name" value="Rhodanese"/>
    <property type="match status" value="1"/>
</dbReference>
<dbReference type="InterPro" id="IPR001763">
    <property type="entry name" value="Rhodanese-like_dom"/>
</dbReference>
<dbReference type="CDD" id="cd00158">
    <property type="entry name" value="RHOD"/>
    <property type="match status" value="1"/>
</dbReference>
<accession>A0ABT9B6X0</accession>
<evidence type="ECO:0000313" key="4">
    <source>
        <dbReference type="Proteomes" id="UP001176429"/>
    </source>
</evidence>
<dbReference type="EMBL" id="JAUQSY010000002">
    <property type="protein sequence ID" value="MDO7873550.1"/>
    <property type="molecule type" value="Genomic_DNA"/>
</dbReference>
<evidence type="ECO:0000313" key="3">
    <source>
        <dbReference type="EMBL" id="MDO7873550.1"/>
    </source>
</evidence>
<evidence type="ECO:0000259" key="2">
    <source>
        <dbReference type="PROSITE" id="PS50206"/>
    </source>
</evidence>
<gene>
    <name evidence="3" type="ORF">Q5H93_02315</name>
</gene>
<dbReference type="PANTHER" id="PTHR45431">
    <property type="entry name" value="RHODANESE-LIKE DOMAIN-CONTAINING PROTEIN 15, CHLOROPLASTIC"/>
    <property type="match status" value="1"/>
</dbReference>
<dbReference type="PANTHER" id="PTHR45431:SF3">
    <property type="entry name" value="RHODANESE-LIKE DOMAIN-CONTAINING PROTEIN 15, CHLOROPLASTIC"/>
    <property type="match status" value="1"/>
</dbReference>
<reference evidence="3" key="1">
    <citation type="submission" date="2023-07" db="EMBL/GenBank/DDBJ databases">
        <authorList>
            <person name="Kim M.K."/>
        </authorList>
    </citation>
    <scope>NUCLEOTIDE SEQUENCE</scope>
    <source>
        <strain evidence="3">ASUV-10-1</strain>
    </source>
</reference>